<dbReference type="Proteomes" id="UP001055460">
    <property type="component" value="Chromosome"/>
</dbReference>
<evidence type="ECO:0000256" key="7">
    <source>
        <dbReference type="ARBA" id="ARBA00058683"/>
    </source>
</evidence>
<dbReference type="RefSeq" id="WP_090294829.1">
    <property type="nucleotide sequence ID" value="NZ_CP084486.1"/>
</dbReference>
<evidence type="ECO:0000256" key="8">
    <source>
        <dbReference type="ARBA" id="ARBA00066694"/>
    </source>
</evidence>
<sequence length="593" mass="62823">MYKAPVDEIAFTLKHVAGMGDALQSGALGDLGEDLVDAILSEAGRFATEEVAPLGDIGDKQGSRLVEGKVETPDGWRDLYHNWIAGGWNGLTAPEDFGGQNLPHMLHVAAMEMWNAGSMAFALGPTLTMGAVEALEKHGSDELKATYLPKMVSGEWTGTMNLTEPHAGSDLGVLKARAERRDDGTYRIFGQKIFITWGEHDFTDNIVHLVLARLPDAPAGTRGISLFLVPKFLVNADGSLGERNDLFCHSLEHKLGIHGSPTCTMIYGDGKFGAEKGAIGYLIGEENRGLACMFTMMNNARLAVGMQGVAIADAATQKAIAFAKERTQGKAPGWTGQGMSPIIEHPDVARMLLTMKALTQGSRAISYACAHAVDMGHAAEGEKAKFWQERSSLLTPIAKSFSTDAGVDVASMGIQVHGGMGFIEETGAARYLRDARIAPIYEGTNGIQAIDLVTRKLPLSDGGHVRGFIAELREIAAAVRASNRDGFGETAARLDAALDDLSAATEWLIAAVAGGKLTEALAGATAYQRLFGLALTGAYLAKGGLAEVSDGKDDQRIALCRFTAENLLAETAALKDRVVNGADSLAVARAVLA</sequence>
<protein>
    <recommendedName>
        <fullName evidence="9">3-methylmercaptopropionyl-CoA dehydrogenase</fullName>
        <ecNumber evidence="8">1.3.99.41</ecNumber>
    </recommendedName>
</protein>
<dbReference type="PROSITE" id="PS00073">
    <property type="entry name" value="ACYL_COA_DH_2"/>
    <property type="match status" value="1"/>
</dbReference>
<feature type="domain" description="Acetyl-CoA dehydrogenase-like C-terminal" evidence="14">
    <location>
        <begin position="469"/>
        <end position="585"/>
    </location>
</feature>
<dbReference type="OrthoDB" id="9807883at2"/>
<feature type="domain" description="Acyl-CoA dehydrogenase/oxidase N-terminal" evidence="13">
    <location>
        <begin position="38"/>
        <end position="155"/>
    </location>
</feature>
<dbReference type="PANTHER" id="PTHR42803:SF1">
    <property type="entry name" value="BROAD-SPECIFICITY LINEAR ACYL-COA DEHYDROGENASE FADE5"/>
    <property type="match status" value="1"/>
</dbReference>
<dbReference type="SUPFAM" id="SSF47203">
    <property type="entry name" value="Acyl-CoA dehydrogenase C-terminal domain-like"/>
    <property type="match status" value="1"/>
</dbReference>
<dbReference type="InterPro" id="IPR006089">
    <property type="entry name" value="Acyl-CoA_DH_CS"/>
</dbReference>
<evidence type="ECO:0000256" key="4">
    <source>
        <dbReference type="ARBA" id="ARBA00022827"/>
    </source>
</evidence>
<evidence type="ECO:0000313" key="16">
    <source>
        <dbReference type="Proteomes" id="UP001055460"/>
    </source>
</evidence>
<keyword evidence="3 10" id="KW-0285">Flavoprotein</keyword>
<reference evidence="15" key="1">
    <citation type="submission" date="2022-06" db="EMBL/GenBank/DDBJ databases">
        <title>Physiological and biochemical characterization and genomic elucidation of a strain of the genus Ensifer adhaerens M8 that combines arsenic oxidation and chromium reduction.</title>
        <authorList>
            <person name="Li X."/>
            <person name="Yu c."/>
        </authorList>
    </citation>
    <scope>NUCLEOTIDE SEQUENCE</scope>
    <source>
        <strain evidence="15">M8</strain>
    </source>
</reference>
<comment type="similarity">
    <text evidence="2 10">Belongs to the acyl-CoA dehydrogenase family.</text>
</comment>
<evidence type="ECO:0000259" key="14">
    <source>
        <dbReference type="Pfam" id="PF12806"/>
    </source>
</evidence>
<feature type="domain" description="Acyl-CoA oxidase/dehydrogenase middle" evidence="12">
    <location>
        <begin position="160"/>
        <end position="266"/>
    </location>
</feature>
<dbReference type="Pfam" id="PF12806">
    <property type="entry name" value="Acyl-CoA_dh_C"/>
    <property type="match status" value="1"/>
</dbReference>
<dbReference type="PANTHER" id="PTHR42803">
    <property type="entry name" value="ACYL-COA DEHYDROGENASE"/>
    <property type="match status" value="1"/>
</dbReference>
<evidence type="ECO:0000256" key="9">
    <source>
        <dbReference type="ARBA" id="ARBA00069043"/>
    </source>
</evidence>
<proteinExistence type="inferred from homology"/>
<dbReference type="Pfam" id="PF02770">
    <property type="entry name" value="Acyl-CoA_dh_M"/>
    <property type="match status" value="1"/>
</dbReference>
<dbReference type="Gene3D" id="2.40.110.10">
    <property type="entry name" value="Butyryl-CoA Dehydrogenase, subunit A, domain 2"/>
    <property type="match status" value="1"/>
</dbReference>
<dbReference type="GO" id="GO:0003995">
    <property type="term" value="F:acyl-CoA dehydrogenase activity"/>
    <property type="evidence" value="ECO:0007669"/>
    <property type="project" value="InterPro"/>
</dbReference>
<dbReference type="InterPro" id="IPR006091">
    <property type="entry name" value="Acyl-CoA_Oxase/DH_mid-dom"/>
</dbReference>
<feature type="domain" description="Acyl-CoA dehydrogenase/oxidase C-terminal" evidence="11">
    <location>
        <begin position="287"/>
        <end position="452"/>
    </location>
</feature>
<dbReference type="InterPro" id="IPR009075">
    <property type="entry name" value="AcylCo_DH/oxidase_C"/>
</dbReference>
<evidence type="ECO:0000256" key="2">
    <source>
        <dbReference type="ARBA" id="ARBA00009347"/>
    </source>
</evidence>
<comment type="cofactor">
    <cofactor evidence="1 10">
        <name>FAD</name>
        <dbReference type="ChEBI" id="CHEBI:57692"/>
    </cofactor>
</comment>
<evidence type="ECO:0000256" key="5">
    <source>
        <dbReference type="ARBA" id="ARBA00023002"/>
    </source>
</evidence>
<dbReference type="EC" id="1.3.99.41" evidence="8"/>
<dbReference type="Pfam" id="PF02771">
    <property type="entry name" value="Acyl-CoA_dh_N"/>
    <property type="match status" value="1"/>
</dbReference>
<evidence type="ECO:0000259" key="11">
    <source>
        <dbReference type="Pfam" id="PF00441"/>
    </source>
</evidence>
<name>A0A9Q8Y7E6_ENSAD</name>
<accession>A0A9Q8Y7E6</accession>
<evidence type="ECO:0000256" key="6">
    <source>
        <dbReference type="ARBA" id="ARBA00051388"/>
    </source>
</evidence>
<dbReference type="FunFam" id="2.40.110.10:FF:000031">
    <property type="entry name" value="Acyl-CoA dehydrogenase, putative"/>
    <property type="match status" value="1"/>
</dbReference>
<dbReference type="InterPro" id="IPR052166">
    <property type="entry name" value="Diverse_Acyl-CoA_DH"/>
</dbReference>
<organism evidence="15 16">
    <name type="scientific">Ensifer adhaerens</name>
    <name type="common">Sinorhizobium morelense</name>
    <dbReference type="NCBI Taxonomy" id="106592"/>
    <lineage>
        <taxon>Bacteria</taxon>
        <taxon>Pseudomonadati</taxon>
        <taxon>Pseudomonadota</taxon>
        <taxon>Alphaproteobacteria</taxon>
        <taxon>Hyphomicrobiales</taxon>
        <taxon>Rhizobiaceae</taxon>
        <taxon>Sinorhizobium/Ensifer group</taxon>
        <taxon>Ensifer</taxon>
    </lineage>
</organism>
<dbReference type="SUPFAM" id="SSF56645">
    <property type="entry name" value="Acyl-CoA dehydrogenase NM domain-like"/>
    <property type="match status" value="1"/>
</dbReference>
<evidence type="ECO:0000256" key="3">
    <source>
        <dbReference type="ARBA" id="ARBA00022630"/>
    </source>
</evidence>
<keyword evidence="5 10" id="KW-0560">Oxidoreductase</keyword>
<dbReference type="EMBL" id="CP098807">
    <property type="protein sequence ID" value="USJ23893.1"/>
    <property type="molecule type" value="Genomic_DNA"/>
</dbReference>
<dbReference type="InterPro" id="IPR046373">
    <property type="entry name" value="Acyl-CoA_Oxase/DH_mid-dom_sf"/>
</dbReference>
<comment type="function">
    <text evidence="7">Involved in the assimilation of dimethylsulphoniopropionate (DMSP), an important compound in the fixation of carbon in marine phytoplankton, by mediating the conversion of 3-(methylthio)propanoyl-CoA (MMPA-CoA) to 3-(methylthio)acryloyl-CoA (MTA-CoA).</text>
</comment>
<dbReference type="Pfam" id="PF00441">
    <property type="entry name" value="Acyl-CoA_dh_1"/>
    <property type="match status" value="1"/>
</dbReference>
<comment type="catalytic activity">
    <reaction evidence="6">
        <text>3-(methylsulfanyl)propanoyl-CoA + oxidized [electron-transfer flavoprotein] + H(+) = 3-(methylsulfanyl)acryloyl-CoA + reduced [electron-transfer flavoprotein]</text>
        <dbReference type="Rhea" id="RHEA:52612"/>
        <dbReference type="Rhea" id="RHEA-COMP:10685"/>
        <dbReference type="Rhea" id="RHEA-COMP:10686"/>
        <dbReference type="ChEBI" id="CHEBI:15378"/>
        <dbReference type="ChEBI" id="CHEBI:57692"/>
        <dbReference type="ChEBI" id="CHEBI:58307"/>
        <dbReference type="ChEBI" id="CHEBI:82815"/>
        <dbReference type="ChEBI" id="CHEBI:84994"/>
        <dbReference type="EC" id="1.3.99.41"/>
    </reaction>
    <physiologicalReaction direction="left-to-right" evidence="6">
        <dbReference type="Rhea" id="RHEA:52613"/>
    </physiologicalReaction>
</comment>
<dbReference type="AlphaFoldDB" id="A0A9Q8Y7E6"/>
<gene>
    <name evidence="15" type="ORF">NE863_02540</name>
</gene>
<evidence type="ECO:0000256" key="1">
    <source>
        <dbReference type="ARBA" id="ARBA00001974"/>
    </source>
</evidence>
<dbReference type="GO" id="GO:0050660">
    <property type="term" value="F:flavin adenine dinucleotide binding"/>
    <property type="evidence" value="ECO:0007669"/>
    <property type="project" value="InterPro"/>
</dbReference>
<dbReference type="InterPro" id="IPR037069">
    <property type="entry name" value="AcylCoA_DH/ox_N_sf"/>
</dbReference>
<keyword evidence="4 10" id="KW-0274">FAD</keyword>
<dbReference type="InterPro" id="IPR013786">
    <property type="entry name" value="AcylCoA_DH/ox_N"/>
</dbReference>
<dbReference type="InterPro" id="IPR036250">
    <property type="entry name" value="AcylCo_DH-like_C"/>
</dbReference>
<evidence type="ECO:0000313" key="15">
    <source>
        <dbReference type="EMBL" id="USJ23893.1"/>
    </source>
</evidence>
<evidence type="ECO:0000259" key="13">
    <source>
        <dbReference type="Pfam" id="PF02771"/>
    </source>
</evidence>
<dbReference type="InterPro" id="IPR009100">
    <property type="entry name" value="AcylCoA_DH/oxidase_NM_dom_sf"/>
</dbReference>
<evidence type="ECO:0000259" key="12">
    <source>
        <dbReference type="Pfam" id="PF02770"/>
    </source>
</evidence>
<dbReference type="InterPro" id="IPR025878">
    <property type="entry name" value="Acyl-CoA_dh-like_C_dom"/>
</dbReference>
<dbReference type="Gene3D" id="1.10.540.10">
    <property type="entry name" value="Acyl-CoA dehydrogenase/oxidase, N-terminal domain"/>
    <property type="match status" value="1"/>
</dbReference>
<evidence type="ECO:0000256" key="10">
    <source>
        <dbReference type="RuleBase" id="RU362125"/>
    </source>
</evidence>
<dbReference type="Gene3D" id="1.20.140.10">
    <property type="entry name" value="Butyryl-CoA Dehydrogenase, subunit A, domain 3"/>
    <property type="match status" value="1"/>
</dbReference>